<dbReference type="Gene3D" id="2.60.120.200">
    <property type="match status" value="1"/>
</dbReference>
<dbReference type="SUPFAM" id="SSF49899">
    <property type="entry name" value="Concanavalin A-like lectins/glucanases"/>
    <property type="match status" value="1"/>
</dbReference>
<reference evidence="11" key="1">
    <citation type="submission" date="2020-10" db="EMBL/GenBank/DDBJ databases">
        <authorList>
            <person name="Gilroy R."/>
        </authorList>
    </citation>
    <scope>NUCLEOTIDE SEQUENCE</scope>
    <source>
        <strain evidence="11">ChiW25-3613</strain>
    </source>
</reference>
<dbReference type="GO" id="GO:0005975">
    <property type="term" value="P:carbohydrate metabolic process"/>
    <property type="evidence" value="ECO:0007669"/>
    <property type="project" value="InterPro"/>
</dbReference>
<dbReference type="PRINTS" id="PR00737">
    <property type="entry name" value="GLHYDRLASE16"/>
</dbReference>
<dbReference type="EC" id="3.2.1.73" evidence="2"/>
<evidence type="ECO:0000256" key="6">
    <source>
        <dbReference type="ARBA" id="ARBA00029722"/>
    </source>
</evidence>
<dbReference type="InterPro" id="IPR000757">
    <property type="entry name" value="Beta-glucanase-like"/>
</dbReference>
<dbReference type="InterPro" id="IPR044791">
    <property type="entry name" value="Beta-glucanase/XTH"/>
</dbReference>
<dbReference type="PROSITE" id="PS51762">
    <property type="entry name" value="GH16_2"/>
    <property type="match status" value="1"/>
</dbReference>
<keyword evidence="4" id="KW-0378">Hydrolase</keyword>
<evidence type="ECO:0000256" key="1">
    <source>
        <dbReference type="ARBA" id="ARBA00000481"/>
    </source>
</evidence>
<evidence type="ECO:0000256" key="5">
    <source>
        <dbReference type="ARBA" id="ARBA00023295"/>
    </source>
</evidence>
<evidence type="ECO:0000313" key="12">
    <source>
        <dbReference type="Proteomes" id="UP000824179"/>
    </source>
</evidence>
<dbReference type="InterPro" id="IPR013320">
    <property type="entry name" value="ConA-like_dom_sf"/>
</dbReference>
<proteinExistence type="predicted"/>
<dbReference type="GO" id="GO:0042972">
    <property type="term" value="F:licheninase activity"/>
    <property type="evidence" value="ECO:0007669"/>
    <property type="project" value="UniProtKB-EC"/>
</dbReference>
<organism evidence="11 12">
    <name type="scientific">Candidatus Coproplasma stercoripullorum</name>
    <dbReference type="NCBI Taxonomy" id="2840751"/>
    <lineage>
        <taxon>Bacteria</taxon>
        <taxon>Bacillati</taxon>
        <taxon>Bacillota</taxon>
        <taxon>Clostridia</taxon>
        <taxon>Eubacteriales</taxon>
        <taxon>Candidatus Coproplasma</taxon>
    </lineage>
</organism>
<reference evidence="11" key="2">
    <citation type="journal article" date="2021" name="PeerJ">
        <title>Extensive microbial diversity within the chicken gut microbiome revealed by metagenomics and culture.</title>
        <authorList>
            <person name="Gilroy R."/>
            <person name="Ravi A."/>
            <person name="Getino M."/>
            <person name="Pursley I."/>
            <person name="Horton D.L."/>
            <person name="Alikhan N.F."/>
            <person name="Baker D."/>
            <person name="Gharbi K."/>
            <person name="Hall N."/>
            <person name="Watson M."/>
            <person name="Adriaenssens E.M."/>
            <person name="Foster-Nyarko E."/>
            <person name="Jarju S."/>
            <person name="Secka A."/>
            <person name="Antonio M."/>
            <person name="Oren A."/>
            <person name="Chaudhuri R.R."/>
            <person name="La Ragione R."/>
            <person name="Hildebrand F."/>
            <person name="Pallen M.J."/>
        </authorList>
    </citation>
    <scope>NUCLEOTIDE SEQUENCE</scope>
    <source>
        <strain evidence="11">ChiW25-3613</strain>
    </source>
</reference>
<dbReference type="PANTHER" id="PTHR31062">
    <property type="entry name" value="XYLOGLUCAN ENDOTRANSGLUCOSYLASE/HYDROLASE PROTEIN 8-RELATED"/>
    <property type="match status" value="1"/>
</dbReference>
<accession>A0A9D1DAQ1</accession>
<dbReference type="Proteomes" id="UP000824179">
    <property type="component" value="Unassembled WGS sequence"/>
</dbReference>
<evidence type="ECO:0000256" key="9">
    <source>
        <dbReference type="PIRSR" id="PIRSR608264-1"/>
    </source>
</evidence>
<evidence type="ECO:0000313" key="11">
    <source>
        <dbReference type="EMBL" id="HIR39091.1"/>
    </source>
</evidence>
<protein>
    <recommendedName>
        <fullName evidence="3">Beta-glucanase</fullName>
        <ecNumber evidence="2">3.2.1.73</ecNumber>
    </recommendedName>
    <alternativeName>
        <fullName evidence="8">1,3-1,4-beta-D-glucan 4-glucanohydrolase</fullName>
    </alternativeName>
    <alternativeName>
        <fullName evidence="7">Endo-beta-1,3-1,4 glucanase</fullName>
    </alternativeName>
    <alternativeName>
        <fullName evidence="6">Lichenase</fullName>
    </alternativeName>
</protein>
<evidence type="ECO:0000256" key="4">
    <source>
        <dbReference type="ARBA" id="ARBA00022801"/>
    </source>
</evidence>
<comment type="caution">
    <text evidence="11">The sequence shown here is derived from an EMBL/GenBank/DDBJ whole genome shotgun (WGS) entry which is preliminary data.</text>
</comment>
<evidence type="ECO:0000259" key="10">
    <source>
        <dbReference type="PROSITE" id="PS51762"/>
    </source>
</evidence>
<dbReference type="EMBL" id="DVHB01000036">
    <property type="protein sequence ID" value="HIR39091.1"/>
    <property type="molecule type" value="Genomic_DNA"/>
</dbReference>
<feature type="active site" description="Nucleophile" evidence="9">
    <location>
        <position position="169"/>
    </location>
</feature>
<name>A0A9D1DAQ1_9FIRM</name>
<evidence type="ECO:0000256" key="2">
    <source>
        <dbReference type="ARBA" id="ARBA00012690"/>
    </source>
</evidence>
<dbReference type="AlphaFoldDB" id="A0A9D1DAQ1"/>
<feature type="active site" description="Proton donor" evidence="9">
    <location>
        <position position="173"/>
    </location>
</feature>
<evidence type="ECO:0000256" key="8">
    <source>
        <dbReference type="ARBA" id="ARBA00031665"/>
    </source>
</evidence>
<evidence type="ECO:0000256" key="7">
    <source>
        <dbReference type="ARBA" id="ARBA00029771"/>
    </source>
</evidence>
<keyword evidence="5" id="KW-0326">Glycosidase</keyword>
<dbReference type="Pfam" id="PF00722">
    <property type="entry name" value="Glyco_hydro_16"/>
    <property type="match status" value="1"/>
</dbReference>
<gene>
    <name evidence="11" type="ORF">IAB90_01790</name>
</gene>
<sequence length="279" mass="31194">MKLLQGTSPVCLQGRQTYEFTMKFSVKIISAACVAVLVAASCLPGCGRIARGIDGSVSGVPDRLTKEEEIIVNFATGETGGFYAAHNWANYKMFNCEWSNNNAVIENGVMNMSVTKAEGSTPHGFDYYGAEYRSPEYFSYGFYSVCMKAADCSGVISSMFTYTGDPWDEIDIEILGKNMTQVQFNYYTNGKGGHEYLYSLGFDASEEFHEYAFDWQPDSITWYVDGKAIYRATEDIPSHPQQFIMNVWNCKGYDGWSGKFDESSLPATAQYKWLAYSPA</sequence>
<comment type="catalytic activity">
    <reaction evidence="1">
        <text>Hydrolysis of (1-&gt;4)-beta-D-glucosidic linkages in beta-D-glucans containing (1-&gt;3)- and (1-&gt;4)-bonds.</text>
        <dbReference type="EC" id="3.2.1.73"/>
    </reaction>
</comment>
<evidence type="ECO:0000256" key="3">
    <source>
        <dbReference type="ARBA" id="ARBA00014569"/>
    </source>
</evidence>
<dbReference type="InterPro" id="IPR008264">
    <property type="entry name" value="Beta_glucanase"/>
</dbReference>
<feature type="domain" description="GH16" evidence="10">
    <location>
        <begin position="53"/>
        <end position="279"/>
    </location>
</feature>